<dbReference type="EMBL" id="JADGKB010000327">
    <property type="protein sequence ID" value="KAJ3250001.1"/>
    <property type="molecule type" value="Genomic_DNA"/>
</dbReference>
<reference evidence="1" key="1">
    <citation type="submission" date="2020-05" db="EMBL/GenBank/DDBJ databases">
        <title>Phylogenomic resolution of chytrid fungi.</title>
        <authorList>
            <person name="Stajich J.E."/>
            <person name="Amses K."/>
            <person name="Simmons R."/>
            <person name="Seto K."/>
            <person name="Myers J."/>
            <person name="Bonds A."/>
            <person name="Quandt C.A."/>
            <person name="Barry K."/>
            <person name="Liu P."/>
            <person name="Grigoriev I."/>
            <person name="Longcore J.E."/>
            <person name="James T.Y."/>
        </authorList>
    </citation>
    <scope>NUCLEOTIDE SEQUENCE</scope>
    <source>
        <strain evidence="1">PLAUS21</strain>
    </source>
</reference>
<evidence type="ECO:0000313" key="1">
    <source>
        <dbReference type="EMBL" id="KAJ3250001.1"/>
    </source>
</evidence>
<dbReference type="Pfam" id="PF14273">
    <property type="entry name" value="DUF4360"/>
    <property type="match status" value="1"/>
</dbReference>
<gene>
    <name evidence="1" type="ORF">HK103_004161</name>
</gene>
<comment type="caution">
    <text evidence="1">The sequence shown here is derived from an EMBL/GenBank/DDBJ whole genome shotgun (WGS) entry which is preliminary data.</text>
</comment>
<evidence type="ECO:0000313" key="2">
    <source>
        <dbReference type="Proteomes" id="UP001210925"/>
    </source>
</evidence>
<protein>
    <recommendedName>
        <fullName evidence="3">DUF4360 domain-containing protein</fullName>
    </recommendedName>
</protein>
<proteinExistence type="predicted"/>
<feature type="non-terminal residue" evidence="1">
    <location>
        <position position="1"/>
    </location>
</feature>
<evidence type="ECO:0008006" key="3">
    <source>
        <dbReference type="Google" id="ProtNLM"/>
    </source>
</evidence>
<organism evidence="1 2">
    <name type="scientific">Boothiomyces macroporosus</name>
    <dbReference type="NCBI Taxonomy" id="261099"/>
    <lineage>
        <taxon>Eukaryota</taxon>
        <taxon>Fungi</taxon>
        <taxon>Fungi incertae sedis</taxon>
        <taxon>Chytridiomycota</taxon>
        <taxon>Chytridiomycota incertae sedis</taxon>
        <taxon>Chytridiomycetes</taxon>
        <taxon>Rhizophydiales</taxon>
        <taxon>Terramycetaceae</taxon>
        <taxon>Boothiomyces</taxon>
    </lineage>
</organism>
<name>A0AAD5UBX7_9FUNG</name>
<dbReference type="PANTHER" id="PTHR38847">
    <property type="match status" value="1"/>
</dbReference>
<dbReference type="PANTHER" id="PTHR38847:SF1">
    <property type="entry name" value="PSEUDOURIDINE SYNTHASE RSUA_RLUA-LIKE DOMAIN-CONTAINING PROTEIN"/>
    <property type="match status" value="1"/>
</dbReference>
<accession>A0AAD5UBX7</accession>
<dbReference type="Proteomes" id="UP001210925">
    <property type="component" value="Unassembled WGS sequence"/>
</dbReference>
<sequence length="96" mass="10431">ATYYISGQTQQVSSQTVFNTPTDNDYHTHDEIDVAAYVWSPCGAVLPGNINTQVRLTLTNPANTNVTLANTPAQITVDSIDGTVQQIYGLTWKTCP</sequence>
<dbReference type="AlphaFoldDB" id="A0AAD5UBX7"/>
<dbReference type="InterPro" id="IPR025649">
    <property type="entry name" value="DUF4360"/>
</dbReference>
<keyword evidence="2" id="KW-1185">Reference proteome</keyword>